<name>A0A5B8UAL3_9ACTN</name>
<dbReference type="Gene3D" id="3.40.50.620">
    <property type="entry name" value="HUPs"/>
    <property type="match status" value="1"/>
</dbReference>
<keyword evidence="2" id="KW-1185">Reference proteome</keyword>
<evidence type="ECO:0000313" key="1">
    <source>
        <dbReference type="EMBL" id="QEC50249.1"/>
    </source>
</evidence>
<accession>A0A5B8UAL3</accession>
<sequence length="133" mass="14163">MKLLVLATDPIDAGAVREALGDDAVEGAEVLVISPAVNESPLAFWMSDSDEAIIDAESTARETAEALSAAGARTEAKAGDSEPLVALQDALATYPADRVLIFARDDESARYREDDVFGEAQRRFGVPVTEIPR</sequence>
<dbReference type="SUPFAM" id="SSF52402">
    <property type="entry name" value="Adenine nucleotide alpha hydrolases-like"/>
    <property type="match status" value="1"/>
</dbReference>
<evidence type="ECO:0008006" key="3">
    <source>
        <dbReference type="Google" id="ProtNLM"/>
    </source>
</evidence>
<dbReference type="InterPro" id="IPR014729">
    <property type="entry name" value="Rossmann-like_a/b/a_fold"/>
</dbReference>
<dbReference type="OrthoDB" id="5243683at2"/>
<proteinExistence type="predicted"/>
<evidence type="ECO:0000313" key="2">
    <source>
        <dbReference type="Proteomes" id="UP000321805"/>
    </source>
</evidence>
<dbReference type="RefSeq" id="WP_146922687.1">
    <property type="nucleotide sequence ID" value="NZ_CP042430.1"/>
</dbReference>
<organism evidence="1 2">
    <name type="scientific">Baekduia soli</name>
    <dbReference type="NCBI Taxonomy" id="496014"/>
    <lineage>
        <taxon>Bacteria</taxon>
        <taxon>Bacillati</taxon>
        <taxon>Actinomycetota</taxon>
        <taxon>Thermoleophilia</taxon>
        <taxon>Solirubrobacterales</taxon>
        <taxon>Baekduiaceae</taxon>
        <taxon>Baekduia</taxon>
    </lineage>
</organism>
<dbReference type="KEGG" id="bsol:FSW04_23465"/>
<dbReference type="AlphaFoldDB" id="A0A5B8UAL3"/>
<dbReference type="EMBL" id="CP042430">
    <property type="protein sequence ID" value="QEC50249.1"/>
    <property type="molecule type" value="Genomic_DNA"/>
</dbReference>
<dbReference type="Proteomes" id="UP000321805">
    <property type="component" value="Chromosome"/>
</dbReference>
<reference evidence="1 2" key="1">
    <citation type="journal article" date="2018" name="J. Microbiol.">
        <title>Baekduia soli gen. nov., sp. nov., a novel bacterium isolated from the soil of Baekdu Mountain and proposal of a novel family name, Baekduiaceae fam. nov.</title>
        <authorList>
            <person name="An D.S."/>
            <person name="Siddiqi M.Z."/>
            <person name="Kim K.H."/>
            <person name="Yu H.S."/>
            <person name="Im W.T."/>
        </authorList>
    </citation>
    <scope>NUCLEOTIDE SEQUENCE [LARGE SCALE GENOMIC DNA]</scope>
    <source>
        <strain evidence="1 2">BR7-21</strain>
    </source>
</reference>
<gene>
    <name evidence="1" type="ORF">FSW04_23465</name>
</gene>
<protein>
    <recommendedName>
        <fullName evidence="3">Universal stress protein</fullName>
    </recommendedName>
</protein>